<sequence length="78" mass="8869">MKIVRKVANSDVLASIIDIPDELKNKKVEIIILPYENIENADIKKQHSKKVRGVLGSYKNEKLQSKEKGAFMNAMVEE</sequence>
<accession>A0A6I6DI38</accession>
<dbReference type="EMBL" id="CP046457">
    <property type="protein sequence ID" value="QGU00419.1"/>
    <property type="molecule type" value="Genomic_DNA"/>
</dbReference>
<dbReference type="AlphaFoldDB" id="A0A6I6DI38"/>
<protein>
    <submittedName>
        <fullName evidence="1">Uncharacterized protein</fullName>
    </submittedName>
</protein>
<evidence type="ECO:0000313" key="1">
    <source>
        <dbReference type="EMBL" id="QGU00419.1"/>
    </source>
</evidence>
<keyword evidence="2" id="KW-1185">Reference proteome</keyword>
<reference evidence="2" key="1">
    <citation type="journal article" date="2019" name="Microbiology">
        <title>Complete Genome Sequence of an Uncultured Bacterium of the Candidate Phylum Bipolaricaulota.</title>
        <authorList>
            <person name="Kadnikov V.V."/>
            <person name="Mardanov A.V."/>
            <person name="Beletsky A.V."/>
            <person name="Frank Y.A."/>
            <person name="Karnachuk O.V."/>
            <person name="Ravin N.V."/>
        </authorList>
    </citation>
    <scope>NUCLEOTIDE SEQUENCE [LARGE SCALE GENOMIC DNA]</scope>
</reference>
<organism evidence="1 2">
    <name type="scientific">Candidatus Syntrophocurvum alkaliphilum</name>
    <dbReference type="NCBI Taxonomy" id="2293317"/>
    <lineage>
        <taxon>Bacteria</taxon>
        <taxon>Bacillati</taxon>
        <taxon>Bacillota</taxon>
        <taxon>Clostridia</taxon>
        <taxon>Eubacteriales</taxon>
        <taxon>Syntrophomonadaceae</taxon>
        <taxon>Candidatus Syntrophocurvum</taxon>
    </lineage>
</organism>
<proteinExistence type="predicted"/>
<dbReference type="OrthoDB" id="2623608at2"/>
<dbReference type="Proteomes" id="UP000426444">
    <property type="component" value="Chromosome"/>
</dbReference>
<gene>
    <name evidence="1" type="ORF">SYNTR_1825</name>
</gene>
<name>A0A6I6DI38_9FIRM</name>
<dbReference type="KEGG" id="salq:SYNTR_1825"/>
<evidence type="ECO:0000313" key="2">
    <source>
        <dbReference type="Proteomes" id="UP000426444"/>
    </source>
</evidence>